<accession>A0A855X8N1</accession>
<evidence type="ECO:0000256" key="2">
    <source>
        <dbReference type="ARBA" id="ARBA00005099"/>
    </source>
</evidence>
<dbReference type="FunFam" id="3.40.640.10:FF:000010">
    <property type="entry name" value="Phosphoserine aminotransferase"/>
    <property type="match status" value="1"/>
</dbReference>
<dbReference type="HAMAP" id="MF_00160">
    <property type="entry name" value="SerC_aminotrans_5"/>
    <property type="match status" value="1"/>
</dbReference>
<dbReference type="InterPro" id="IPR015424">
    <property type="entry name" value="PyrdxlP-dep_Trfase"/>
</dbReference>
<dbReference type="InterPro" id="IPR022278">
    <property type="entry name" value="Pser_aminoTfrase"/>
</dbReference>
<dbReference type="EC" id="2.6.1.52" evidence="4"/>
<dbReference type="NCBIfam" id="NF003764">
    <property type="entry name" value="PRK05355.1"/>
    <property type="match status" value="1"/>
</dbReference>
<keyword evidence="6" id="KW-0032">Aminotransferase</keyword>
<comment type="similarity">
    <text evidence="3">Belongs to the class-V pyridoxal-phosphate-dependent aminotransferase family. SerC subfamily.</text>
</comment>
<organism evidence="15 16">
    <name type="scientific">candidate division GN15 bacterium</name>
    <dbReference type="NCBI Taxonomy" id="2072418"/>
    <lineage>
        <taxon>Bacteria</taxon>
        <taxon>candidate division GN15</taxon>
    </lineage>
</organism>
<comment type="cofactor">
    <cofactor evidence="1">
        <name>pyridoxal 5'-phosphate</name>
        <dbReference type="ChEBI" id="CHEBI:597326"/>
    </cofactor>
</comment>
<dbReference type="InterPro" id="IPR015421">
    <property type="entry name" value="PyrdxlP-dep_Trfase_major"/>
</dbReference>
<dbReference type="Gene3D" id="3.40.640.10">
    <property type="entry name" value="Type I PLP-dependent aspartate aminotransferase-like (Major domain)"/>
    <property type="match status" value="1"/>
</dbReference>
<keyword evidence="8" id="KW-0808">Transferase</keyword>
<sequence>MAKQVYNFNPGPAVLPKEVLLKVQSELLDYKGTGISILESSHRSAEYEEVNNAAMKLLREIMGLGDDYKVLFVGGGASLQFDMLPMNLHVKGGTAAYVETGSWAEKAIKEARKIGNGTVHVAASMKEEKFGRIPKQNELKMPSEAAYFHITTNNTIYGCQWQYVPEVGNIPLVSDMSSDILSRTLDFKKFSLIYAGAQKNLGPSGVTIVIIKNDLLAKCADGLPTMLSYKTHADKDSLYNTPPVFAVYVVRLVLEWIKNQGGLKTVEKVNFAKKERIYQAMDLHPDFYRGTVKPDSRSWMNITL</sequence>
<dbReference type="EMBL" id="PQAP01000025">
    <property type="protein sequence ID" value="PWB74646.1"/>
    <property type="molecule type" value="Genomic_DNA"/>
</dbReference>
<dbReference type="GO" id="GO:0005737">
    <property type="term" value="C:cytoplasm"/>
    <property type="evidence" value="ECO:0007669"/>
    <property type="project" value="TreeGrafter"/>
</dbReference>
<dbReference type="Pfam" id="PF00266">
    <property type="entry name" value="Aminotran_5"/>
    <property type="match status" value="1"/>
</dbReference>
<dbReference type="InterPro" id="IPR000192">
    <property type="entry name" value="Aminotrans_V_dom"/>
</dbReference>
<evidence type="ECO:0000256" key="11">
    <source>
        <dbReference type="ARBA" id="ARBA00031421"/>
    </source>
</evidence>
<dbReference type="GO" id="GO:0030170">
    <property type="term" value="F:pyridoxal phosphate binding"/>
    <property type="evidence" value="ECO:0007669"/>
    <property type="project" value="TreeGrafter"/>
</dbReference>
<dbReference type="AlphaFoldDB" id="A0A855X8N1"/>
<dbReference type="Gene3D" id="3.90.1150.10">
    <property type="entry name" value="Aspartate Aminotransferase, domain 1"/>
    <property type="match status" value="1"/>
</dbReference>
<evidence type="ECO:0000256" key="3">
    <source>
        <dbReference type="ARBA" id="ARBA00006904"/>
    </source>
</evidence>
<name>A0A855X8N1_9BACT</name>
<evidence type="ECO:0000259" key="14">
    <source>
        <dbReference type="Pfam" id="PF00266"/>
    </source>
</evidence>
<dbReference type="InterPro" id="IPR015422">
    <property type="entry name" value="PyrdxlP-dep_Trfase_small"/>
</dbReference>
<evidence type="ECO:0000256" key="8">
    <source>
        <dbReference type="ARBA" id="ARBA00022679"/>
    </source>
</evidence>
<feature type="domain" description="Aminotransferase class V" evidence="14">
    <location>
        <begin position="5"/>
        <end position="303"/>
    </location>
</feature>
<dbReference type="UniPathway" id="UPA00135">
    <property type="reaction ID" value="UER00197"/>
</dbReference>
<evidence type="ECO:0000256" key="9">
    <source>
        <dbReference type="ARBA" id="ARBA00022898"/>
    </source>
</evidence>
<reference evidence="15 16" key="1">
    <citation type="journal article" date="2018" name="ISME J.">
        <title>A methanotrophic archaeon couples anaerobic oxidation of methane to Fe(III) reduction.</title>
        <authorList>
            <person name="Cai C."/>
            <person name="Leu A.O."/>
            <person name="Xie G.J."/>
            <person name="Guo J."/>
            <person name="Feng Y."/>
            <person name="Zhao J.X."/>
            <person name="Tyson G.W."/>
            <person name="Yuan Z."/>
            <person name="Hu S."/>
        </authorList>
    </citation>
    <scope>NUCLEOTIDE SEQUENCE [LARGE SCALE GENOMIC DNA]</scope>
    <source>
        <strain evidence="15">FeB_12</strain>
    </source>
</reference>
<evidence type="ECO:0000256" key="12">
    <source>
        <dbReference type="ARBA" id="ARBA00047630"/>
    </source>
</evidence>
<dbReference type="PANTHER" id="PTHR43247">
    <property type="entry name" value="PHOSPHOSERINE AMINOTRANSFERASE"/>
    <property type="match status" value="1"/>
</dbReference>
<keyword evidence="7" id="KW-0028">Amino-acid biosynthesis</keyword>
<evidence type="ECO:0000256" key="5">
    <source>
        <dbReference type="ARBA" id="ARBA00021164"/>
    </source>
</evidence>
<comment type="catalytic activity">
    <reaction evidence="13">
        <text>O-phospho-L-serine + 2-oxoglutarate = 3-phosphooxypyruvate + L-glutamate</text>
        <dbReference type="Rhea" id="RHEA:14329"/>
        <dbReference type="ChEBI" id="CHEBI:16810"/>
        <dbReference type="ChEBI" id="CHEBI:18110"/>
        <dbReference type="ChEBI" id="CHEBI:29985"/>
        <dbReference type="ChEBI" id="CHEBI:57524"/>
        <dbReference type="EC" id="2.6.1.52"/>
    </reaction>
</comment>
<dbReference type="GO" id="GO:0004648">
    <property type="term" value="F:O-phospho-L-serine:2-oxoglutarate aminotransferase activity"/>
    <property type="evidence" value="ECO:0007669"/>
    <property type="project" value="UniProtKB-EC"/>
</dbReference>
<evidence type="ECO:0000256" key="10">
    <source>
        <dbReference type="ARBA" id="ARBA00023299"/>
    </source>
</evidence>
<keyword evidence="9" id="KW-0663">Pyridoxal phosphate</keyword>
<protein>
    <recommendedName>
        <fullName evidence="5">Phosphoserine aminotransferase</fullName>
        <ecNumber evidence="4">2.6.1.52</ecNumber>
    </recommendedName>
    <alternativeName>
        <fullName evidence="11">Phosphohydroxythreonine aminotransferase</fullName>
    </alternativeName>
</protein>
<evidence type="ECO:0000256" key="4">
    <source>
        <dbReference type="ARBA" id="ARBA00013030"/>
    </source>
</evidence>
<dbReference type="GO" id="GO:0006564">
    <property type="term" value="P:L-serine biosynthetic process"/>
    <property type="evidence" value="ECO:0007669"/>
    <property type="project" value="UniProtKB-KW"/>
</dbReference>
<comment type="caution">
    <text evidence="15">The sequence shown here is derived from an EMBL/GenBank/DDBJ whole genome shotgun (WGS) entry which is preliminary data.</text>
</comment>
<keyword evidence="10" id="KW-0718">Serine biosynthesis</keyword>
<comment type="catalytic activity">
    <reaction evidence="12">
        <text>4-(phosphooxy)-L-threonine + 2-oxoglutarate = (R)-3-hydroxy-2-oxo-4-phosphooxybutanoate + L-glutamate</text>
        <dbReference type="Rhea" id="RHEA:16573"/>
        <dbReference type="ChEBI" id="CHEBI:16810"/>
        <dbReference type="ChEBI" id="CHEBI:29985"/>
        <dbReference type="ChEBI" id="CHEBI:58452"/>
        <dbReference type="ChEBI" id="CHEBI:58538"/>
        <dbReference type="EC" id="2.6.1.52"/>
    </reaction>
</comment>
<evidence type="ECO:0000256" key="6">
    <source>
        <dbReference type="ARBA" id="ARBA00022576"/>
    </source>
</evidence>
<evidence type="ECO:0000256" key="7">
    <source>
        <dbReference type="ARBA" id="ARBA00022605"/>
    </source>
</evidence>
<dbReference type="PANTHER" id="PTHR43247:SF1">
    <property type="entry name" value="PHOSPHOSERINE AMINOTRANSFERASE"/>
    <property type="match status" value="1"/>
</dbReference>
<evidence type="ECO:0000256" key="13">
    <source>
        <dbReference type="ARBA" id="ARBA00049007"/>
    </source>
</evidence>
<feature type="non-terminal residue" evidence="15">
    <location>
        <position position="304"/>
    </location>
</feature>
<gene>
    <name evidence="15" type="ORF">C3F09_03670</name>
</gene>
<evidence type="ECO:0000256" key="1">
    <source>
        <dbReference type="ARBA" id="ARBA00001933"/>
    </source>
</evidence>
<dbReference type="Proteomes" id="UP000250918">
    <property type="component" value="Unassembled WGS sequence"/>
</dbReference>
<evidence type="ECO:0000313" key="16">
    <source>
        <dbReference type="Proteomes" id="UP000250918"/>
    </source>
</evidence>
<comment type="pathway">
    <text evidence="2">Amino-acid biosynthesis; L-serine biosynthesis; L-serine from 3-phospho-D-glycerate: step 2/3.</text>
</comment>
<proteinExistence type="inferred from homology"/>
<dbReference type="SUPFAM" id="SSF53383">
    <property type="entry name" value="PLP-dependent transferases"/>
    <property type="match status" value="1"/>
</dbReference>
<evidence type="ECO:0000313" key="15">
    <source>
        <dbReference type="EMBL" id="PWB74646.1"/>
    </source>
</evidence>